<reference evidence="1 2" key="1">
    <citation type="submission" date="2022-01" db="EMBL/GenBank/DDBJ databases">
        <title>A chromosomal length assembly of Cordylochernes scorpioides.</title>
        <authorList>
            <person name="Zeh D."/>
            <person name="Zeh J."/>
        </authorList>
    </citation>
    <scope>NUCLEOTIDE SEQUENCE [LARGE SCALE GENOMIC DNA]</scope>
    <source>
        <strain evidence="1">IN4F17</strain>
        <tissue evidence="1">Whole Body</tissue>
    </source>
</reference>
<dbReference type="Proteomes" id="UP001235939">
    <property type="component" value="Chromosome 05"/>
</dbReference>
<proteinExistence type="predicted"/>
<keyword evidence="2" id="KW-1185">Reference proteome</keyword>
<evidence type="ECO:0000313" key="1">
    <source>
        <dbReference type="EMBL" id="UYV67610.1"/>
    </source>
</evidence>
<gene>
    <name evidence="1" type="ORF">LAZ67_5001362</name>
</gene>
<dbReference type="EMBL" id="CP092867">
    <property type="protein sequence ID" value="UYV67610.1"/>
    <property type="molecule type" value="Genomic_DNA"/>
</dbReference>
<protein>
    <submittedName>
        <fullName evidence="1">Uncharacterized protein</fullName>
    </submittedName>
</protein>
<evidence type="ECO:0000313" key="2">
    <source>
        <dbReference type="Proteomes" id="UP001235939"/>
    </source>
</evidence>
<accession>A0ABY6KJ24</accession>
<organism evidence="1 2">
    <name type="scientific">Cordylochernes scorpioides</name>
    <dbReference type="NCBI Taxonomy" id="51811"/>
    <lineage>
        <taxon>Eukaryota</taxon>
        <taxon>Metazoa</taxon>
        <taxon>Ecdysozoa</taxon>
        <taxon>Arthropoda</taxon>
        <taxon>Chelicerata</taxon>
        <taxon>Arachnida</taxon>
        <taxon>Pseudoscorpiones</taxon>
        <taxon>Cheliferoidea</taxon>
        <taxon>Chernetidae</taxon>
        <taxon>Cordylochernes</taxon>
    </lineage>
</organism>
<sequence length="99" mass="11632">MNSIWSFRTRQQGLHWKSFLTAQYTWMKFYGLFALSHTSPPPPSPYGSCHKIIGEHLNMKKLCGYFVPRNLTDQQRETRLSICKDLIETANNDSDFFKQ</sequence>
<name>A0ABY6KJ24_9ARAC</name>